<dbReference type="Proteomes" id="UP000008820">
    <property type="component" value="Chromosome 3"/>
</dbReference>
<dbReference type="VEuPathDB" id="VectorBase:AAEL013375"/>
<evidence type="ECO:0000256" key="1">
    <source>
        <dbReference type="SAM" id="MobiDB-lite"/>
    </source>
</evidence>
<feature type="region of interest" description="Disordered" evidence="1">
    <location>
        <begin position="32"/>
        <end position="78"/>
    </location>
</feature>
<sequence length="740" mass="85108">MDLYSEQKWKTFLKSGNFRRKVSKYRSLIPETKLQNKIQSAEPSRLGRNLKKQKSWEQPRALLSSNSDKTNEWKESERNGLQESMEIFWSGLKHSPESKSESIFGCKHHENKKSDENDPGNPVDVSEPTLEQLLEAVNQNDVFQTTSAVQGCKQDLGTFLRDWSIKHKITHQALKPLLEKLVEYHRQLPVDPRRLLRTPRYKPVVKVIDGGSYWHHSIEHCLRLHYANVTASCTISININVDGLPLFKNGTAQVWPILFNVFERPEIPPMIAGIFHGNSKPKRVEQYLTPFVEEILPLMENGLIINHHKLTINIRSIICDAPARAFVKGVTNFNAIHGCLKCCTIGEYSKELRTTVFPQTVAECRTDRGFRDRLYGKHHQEYVQRRDGKLTRTPIETPFLKLPIDMIEEFIVSDSLHLLHLGVMKKLLMTYRDGHCNVSKWSKGTVQEISKALDLIKLPMEIHRSVRGMDYVNHWKASEFGSFLSYIGIVVLKQFLNEEHYKNFARLFCATTICSTNYYRSYIPVAKILFKEFIATFDTHFGSVTSNIHNLVHVAEEVERKGPLSSISTYPFENHLYQIKKQVRSGRHPLSQIINRMTERDKHNIINSSAIETYPSLKEPSKIHDLKFLTIKLNPNCTLRANFADKWFLTKKYKIVAMDFADSVGIHGREMISPQSNLFEDPLTSNSFHVYVTNTSLDFTNSKQYLLSSILCKLVVVVIGNITAFVPLVHTLPTESSEQL</sequence>
<gene>
    <name evidence="2" type="primary">5577785</name>
</gene>
<dbReference type="PANTHER" id="PTHR33053">
    <property type="entry name" value="PROTEIN, PUTATIVE-RELATED"/>
    <property type="match status" value="1"/>
</dbReference>
<reference evidence="2 3" key="1">
    <citation type="submission" date="2017-06" db="EMBL/GenBank/DDBJ databases">
        <title>Aedes aegypti genome working group (AGWG) sequencing and assembly.</title>
        <authorList>
            <consortium name="Aedes aegypti Genome Working Group (AGWG)"/>
            <person name="Matthews B.J."/>
        </authorList>
    </citation>
    <scope>NUCLEOTIDE SEQUENCE [LARGE SCALE GENOMIC DNA]</scope>
    <source>
        <strain evidence="2 3">LVP_AGWG</strain>
    </source>
</reference>
<feature type="compositionally biased region" description="Basic and acidic residues" evidence="1">
    <location>
        <begin position="69"/>
        <end position="78"/>
    </location>
</feature>
<dbReference type="InParanoid" id="A0A1S4FZ11"/>
<feature type="compositionally biased region" description="Polar residues" evidence="1">
    <location>
        <begin position="33"/>
        <end position="42"/>
    </location>
</feature>
<evidence type="ECO:0008006" key="4">
    <source>
        <dbReference type="Google" id="ProtNLM"/>
    </source>
</evidence>
<organism evidence="2 3">
    <name type="scientific">Aedes aegypti</name>
    <name type="common">Yellowfever mosquito</name>
    <name type="synonym">Culex aegypti</name>
    <dbReference type="NCBI Taxonomy" id="7159"/>
    <lineage>
        <taxon>Eukaryota</taxon>
        <taxon>Metazoa</taxon>
        <taxon>Ecdysozoa</taxon>
        <taxon>Arthropoda</taxon>
        <taxon>Hexapoda</taxon>
        <taxon>Insecta</taxon>
        <taxon>Pterygota</taxon>
        <taxon>Neoptera</taxon>
        <taxon>Endopterygota</taxon>
        <taxon>Diptera</taxon>
        <taxon>Nematocera</taxon>
        <taxon>Culicoidea</taxon>
        <taxon>Culicidae</taxon>
        <taxon>Culicinae</taxon>
        <taxon>Aedini</taxon>
        <taxon>Aedes</taxon>
        <taxon>Stegomyia</taxon>
    </lineage>
</organism>
<dbReference type="EnsemblMetazoa" id="AAEL013375-RA">
    <property type="protein sequence ID" value="AAEL013375-PA"/>
    <property type="gene ID" value="AAEL013375"/>
</dbReference>
<name>A0A1S4FZ11_AEDAE</name>
<keyword evidence="3" id="KW-1185">Reference proteome</keyword>
<accession>A0A1S4FZ11</accession>
<dbReference type="OrthoDB" id="7764253at2759"/>
<dbReference type="AlphaFoldDB" id="A0A1S4FZ11"/>
<evidence type="ECO:0000313" key="2">
    <source>
        <dbReference type="EnsemblMetazoa" id="AAEL013375-PA"/>
    </source>
</evidence>
<dbReference type="PANTHER" id="PTHR33053:SF9">
    <property type="entry name" value="AGAP000105-PA"/>
    <property type="match status" value="1"/>
</dbReference>
<proteinExistence type="predicted"/>
<protein>
    <recommendedName>
        <fullName evidence="4">Transposase domain-containing protein</fullName>
    </recommendedName>
</protein>
<reference evidence="2" key="2">
    <citation type="submission" date="2020-05" db="UniProtKB">
        <authorList>
            <consortium name="EnsemblMetazoa"/>
        </authorList>
    </citation>
    <scope>IDENTIFICATION</scope>
    <source>
        <strain evidence="2">LVP_AGWG</strain>
    </source>
</reference>
<evidence type="ECO:0000313" key="3">
    <source>
        <dbReference type="Proteomes" id="UP000008820"/>
    </source>
</evidence>